<evidence type="ECO:0000313" key="5">
    <source>
        <dbReference type="Proteomes" id="UP001467192"/>
    </source>
</evidence>
<evidence type="ECO:0000313" key="4">
    <source>
        <dbReference type="EMBL" id="MES0427516.1"/>
    </source>
</evidence>
<evidence type="ECO:0000259" key="3">
    <source>
        <dbReference type="Pfam" id="PF08797"/>
    </source>
</evidence>
<dbReference type="Pfam" id="PF08797">
    <property type="entry name" value="HIRAN"/>
    <property type="match status" value="1"/>
</dbReference>
<proteinExistence type="predicted"/>
<dbReference type="RefSeq" id="WP_349116312.1">
    <property type="nucleotide sequence ID" value="NZ_JBBNPZ010000015.1"/>
</dbReference>
<feature type="domain" description="HIRAN" evidence="3">
    <location>
        <begin position="463"/>
        <end position="530"/>
    </location>
</feature>
<reference evidence="5" key="1">
    <citation type="journal article" date="2024" name="Commun. Biol.">
        <title>Bacillamide D produced by Bacillus cereus from the mouse intestinal bacterial collection (miBC) is a potent cytotoxin in vitro.</title>
        <authorList>
            <person name="Hohmann M."/>
            <person name="Brunner V."/>
            <person name="Johannes W."/>
            <person name="Schum D."/>
            <person name="Carroll L.M."/>
            <person name="Liu T."/>
            <person name="Sasaki D."/>
            <person name="Bosch J."/>
            <person name="Clavel T."/>
            <person name="Sieber S.A."/>
            <person name="Zeller G."/>
            <person name="Tschurtschenthaler M."/>
            <person name="Janssen K.P."/>
            <person name="Gulder T.A.M."/>
        </authorList>
    </citation>
    <scope>NUCLEOTIDE SEQUENCE [LARGE SCALE GENOMIC DNA]</scope>
    <source>
        <strain evidence="5">LK_304 Iso 8</strain>
    </source>
</reference>
<keyword evidence="2" id="KW-0378">Hydrolase</keyword>
<comment type="caution">
    <text evidence="4">The sequence shown here is derived from an EMBL/GenBank/DDBJ whole genome shotgun (WGS) entry which is preliminary data.</text>
</comment>
<accession>A0ABV1ZGW0</accession>
<gene>
    <name evidence="4" type="ORF">ABMC12_14675</name>
</gene>
<evidence type="ECO:0000256" key="2">
    <source>
        <dbReference type="ARBA" id="ARBA00022801"/>
    </source>
</evidence>
<dbReference type="EMBL" id="JBEBZA010000015">
    <property type="protein sequence ID" value="MES0427516.1"/>
    <property type="molecule type" value="Genomic_DNA"/>
</dbReference>
<sequence length="552" mass="63007">MQLIDVSDWRRDDEHGIFPIGARDKKMLWSPWQEVEGVKPNWPYLFKLSRDAYPDQFWMETIAYVVGCAMGVEIPKAIPAVRVNESGLREYGALLEWFYDKDYEHFIHASDIFHVLNKEFDDESGRHHNVEDLRVICRTLSIHGVIHTDWNRWLCDMFLLDSLIGNSDRHQENWGFVFTIHKDADGKTLRDLTGKIVSTGKLSPYFDNGTSLGHERFPDKVAAWDCKALDNYIQKGNHHLRCTRTDTRARLGHLQSIQELAREPAMLPLINERLSFNIDDLCGKIRALTDIDAGEGALSSARAEWVIRLLRRRHMRLKLITNMRTINHIVEPLRLWLTWQPAGGGSRYVVGYIDRNEGDQYTFTYNFETADFNAAIERGFKGHPAFQFKSQVHTNNVLEPFLRRLPPRKRKDFAEYLAQHLLPTDFPGSDFALLGYTGAKSPADGFSLINDASVFERSCELLLEVAGTRYQKGLDLSLVQVGDPVEFVAEPDNPHDNDAVAVMHAAGRLGYVNKVHCKVVKASAKAKKLNAFVAKKNGTQARPLVYLLVECQ</sequence>
<name>A0ABV1ZGW0_9ENTR</name>
<keyword evidence="5" id="KW-1185">Reference proteome</keyword>
<protein>
    <submittedName>
        <fullName evidence="4">HIRAN domain-containing protein</fullName>
    </submittedName>
</protein>
<dbReference type="Gene3D" id="1.10.1070.20">
    <property type="match status" value="1"/>
</dbReference>
<dbReference type="Proteomes" id="UP001467192">
    <property type="component" value="Unassembled WGS sequence"/>
</dbReference>
<organism evidence="4 5">
    <name type="scientific">Enterobacter intestinihominis</name>
    <dbReference type="NCBI Taxonomy" id="3133180"/>
    <lineage>
        <taxon>Bacteria</taxon>
        <taxon>Pseudomonadati</taxon>
        <taxon>Pseudomonadota</taxon>
        <taxon>Gammaproteobacteria</taxon>
        <taxon>Enterobacterales</taxon>
        <taxon>Enterobacteriaceae</taxon>
        <taxon>Enterobacter</taxon>
    </lineage>
</organism>
<dbReference type="Gene3D" id="3.30.70.2330">
    <property type="match status" value="1"/>
</dbReference>
<dbReference type="InterPro" id="IPR014905">
    <property type="entry name" value="HIRAN"/>
</dbReference>
<evidence type="ECO:0000256" key="1">
    <source>
        <dbReference type="ARBA" id="ARBA00022723"/>
    </source>
</evidence>
<keyword evidence="1" id="KW-0479">Metal-binding</keyword>